<accession>A0A0H2REQ1</accession>
<protein>
    <submittedName>
        <fullName evidence="1">Uncharacterized protein</fullName>
    </submittedName>
</protein>
<dbReference type="Proteomes" id="UP000053477">
    <property type="component" value="Unassembled WGS sequence"/>
</dbReference>
<evidence type="ECO:0000313" key="1">
    <source>
        <dbReference type="EMBL" id="KLO07998.1"/>
    </source>
</evidence>
<proteinExistence type="predicted"/>
<gene>
    <name evidence="1" type="ORF">SCHPADRAFT_932053</name>
</gene>
<sequence>MGWRKVGGDGEELCRLIDYLVDGMQTLKSSIQMGRRLDGKGKMKVGSKELWCSGLYCDRAGNSTRPSVENTKIALRQMKDAKALLSSISKSLDDTIQTVTDDTSIDCRAVGLSSLPDDLLTYIFEIYVEMSVSPFERIDSDISPQILASVSRRFRQVALDSPGIWKHVSYRDWTKTLLLYKERCPNPIIHIDSTHDALPPVKMDKFHIYPYQQWRGLRIAYNDKYEGHLYFQHLHQIIRSPLDALEDLMICNDNMNKRDETPLFVQLDGDDLRSLSSWQMPNLTHLDLRNVLPLAPLQCSNVTSFRVHVDNYTEEHEDLNMVAFRSLLQSMPKMQSLHIALLDLADAFSNAPSGPVSLPELTSFKFEVGGTTSDLVVRRIMELVVTNELTRLALSFYPCHTKKEDIFDNWVSTIFIRRIPSSNVGYTPFVKVEEFSLDVERFRGSVGTFYSIFSAMPDVHTMSLILPENAMLPFGKIPMNLDNGDLHRLRSLHIKFLKASSYPDGFTDHLYNLDEFLRDGHCKELERVEIQHRRTDNVAEAKAQLQKTLGKKLHCYT</sequence>
<keyword evidence="2" id="KW-1185">Reference proteome</keyword>
<dbReference type="EMBL" id="KQ086110">
    <property type="protein sequence ID" value="KLO07998.1"/>
    <property type="molecule type" value="Genomic_DNA"/>
</dbReference>
<reference evidence="1 2" key="1">
    <citation type="submission" date="2015-04" db="EMBL/GenBank/DDBJ databases">
        <title>Complete genome sequence of Schizopora paradoxa KUC8140, a cosmopolitan wood degrader in East Asia.</title>
        <authorList>
            <consortium name="DOE Joint Genome Institute"/>
            <person name="Min B."/>
            <person name="Park H."/>
            <person name="Jang Y."/>
            <person name="Kim J.-J."/>
            <person name="Kim K.H."/>
            <person name="Pangilinan J."/>
            <person name="Lipzen A."/>
            <person name="Riley R."/>
            <person name="Grigoriev I.V."/>
            <person name="Spatafora J.W."/>
            <person name="Choi I.-G."/>
        </authorList>
    </citation>
    <scope>NUCLEOTIDE SEQUENCE [LARGE SCALE GENOMIC DNA]</scope>
    <source>
        <strain evidence="1 2">KUC8140</strain>
    </source>
</reference>
<evidence type="ECO:0000313" key="2">
    <source>
        <dbReference type="Proteomes" id="UP000053477"/>
    </source>
</evidence>
<organism evidence="1 2">
    <name type="scientific">Schizopora paradoxa</name>
    <dbReference type="NCBI Taxonomy" id="27342"/>
    <lineage>
        <taxon>Eukaryota</taxon>
        <taxon>Fungi</taxon>
        <taxon>Dikarya</taxon>
        <taxon>Basidiomycota</taxon>
        <taxon>Agaricomycotina</taxon>
        <taxon>Agaricomycetes</taxon>
        <taxon>Hymenochaetales</taxon>
        <taxon>Schizoporaceae</taxon>
        <taxon>Schizopora</taxon>
    </lineage>
</organism>
<dbReference type="AlphaFoldDB" id="A0A0H2REQ1"/>
<dbReference type="OrthoDB" id="3225069at2759"/>
<name>A0A0H2REQ1_9AGAM</name>
<dbReference type="InParanoid" id="A0A0H2REQ1"/>